<evidence type="ECO:0000256" key="3">
    <source>
        <dbReference type="ARBA" id="ARBA00022741"/>
    </source>
</evidence>
<comment type="caution">
    <text evidence="7">The sequence shown here is derived from an EMBL/GenBank/DDBJ whole genome shotgun (WGS) entry which is preliminary data.</text>
</comment>
<protein>
    <submittedName>
        <fullName evidence="7">ABC transporter ATP-binding protein</fullName>
    </submittedName>
</protein>
<keyword evidence="8" id="KW-1185">Reference proteome</keyword>
<dbReference type="CDD" id="cd03230">
    <property type="entry name" value="ABC_DR_subfamily_A"/>
    <property type="match status" value="1"/>
</dbReference>
<dbReference type="RefSeq" id="WP_190423796.1">
    <property type="nucleotide sequence ID" value="NZ_JAMPKK010000019.1"/>
</dbReference>
<sequence>MIEVEHLSKIYGSTPAIQDVTFKVEPGEILGFLGPNGAGKTTTMRILAGYLPASSGSAKIAQYDVHEDSMAVRRRIGYLPETPPLYPDMTVEGFLHFVARIKGVARKVRRDRVNSAMERCNLTEKRKVLIRKLSKGYRQRVGIAQAIVHDPPAIILDEPTVGLDPRQIIDVRNLIKSLAGSHTIILSTHILPEVSMTCSRVAIINRGKIVATNTPENLVAQLAGGSGYELEIDGDEEAAQQMIQVLPGIRFVESIANKDLPPNRSQIRVVSEPGAEPGRDIAAVLIGAGVALYEMRRTRANLEDVFLELTTAEKILPIVDSDASESSSESATEAEETTT</sequence>
<dbReference type="InterPro" id="IPR027417">
    <property type="entry name" value="P-loop_NTPase"/>
</dbReference>
<keyword evidence="2" id="KW-0813">Transport</keyword>
<evidence type="ECO:0000256" key="1">
    <source>
        <dbReference type="ARBA" id="ARBA00005417"/>
    </source>
</evidence>
<evidence type="ECO:0000313" key="8">
    <source>
        <dbReference type="Proteomes" id="UP001442494"/>
    </source>
</evidence>
<feature type="domain" description="ABC transporter" evidence="6">
    <location>
        <begin position="2"/>
        <end position="231"/>
    </location>
</feature>
<dbReference type="InterPro" id="IPR003593">
    <property type="entry name" value="AAA+_ATPase"/>
</dbReference>
<dbReference type="GO" id="GO:0005524">
    <property type="term" value="F:ATP binding"/>
    <property type="evidence" value="ECO:0007669"/>
    <property type="project" value="UniProtKB-KW"/>
</dbReference>
<accession>A0ABV0JNA8</accession>
<keyword evidence="3" id="KW-0547">Nucleotide-binding</keyword>
<evidence type="ECO:0000259" key="6">
    <source>
        <dbReference type="PROSITE" id="PS50893"/>
    </source>
</evidence>
<gene>
    <name evidence="7" type="ORF">NDI37_10605</name>
</gene>
<dbReference type="InterPro" id="IPR003439">
    <property type="entry name" value="ABC_transporter-like_ATP-bd"/>
</dbReference>
<proteinExistence type="inferred from homology"/>
<dbReference type="SMART" id="SM00382">
    <property type="entry name" value="AAA"/>
    <property type="match status" value="1"/>
</dbReference>
<comment type="similarity">
    <text evidence="1">Belongs to the ABC transporter superfamily.</text>
</comment>
<evidence type="ECO:0000313" key="7">
    <source>
        <dbReference type="EMBL" id="MEP0864919.1"/>
    </source>
</evidence>
<name>A0ABV0JNA8_9CYAN</name>
<dbReference type="PANTHER" id="PTHR43335:SF4">
    <property type="entry name" value="ABC TRANSPORTER, ATP-BINDING PROTEIN"/>
    <property type="match status" value="1"/>
</dbReference>
<dbReference type="PANTHER" id="PTHR43335">
    <property type="entry name" value="ABC TRANSPORTER, ATP-BINDING PROTEIN"/>
    <property type="match status" value="1"/>
</dbReference>
<evidence type="ECO:0000256" key="5">
    <source>
        <dbReference type="SAM" id="MobiDB-lite"/>
    </source>
</evidence>
<dbReference type="Pfam" id="PF00005">
    <property type="entry name" value="ABC_tran"/>
    <property type="match status" value="1"/>
</dbReference>
<feature type="region of interest" description="Disordered" evidence="5">
    <location>
        <begin position="320"/>
        <end position="339"/>
    </location>
</feature>
<keyword evidence="4 7" id="KW-0067">ATP-binding</keyword>
<evidence type="ECO:0000256" key="4">
    <source>
        <dbReference type="ARBA" id="ARBA00022840"/>
    </source>
</evidence>
<organism evidence="7 8">
    <name type="scientific">Funiculus sociatus GB2-A5</name>
    <dbReference type="NCBI Taxonomy" id="2933946"/>
    <lineage>
        <taxon>Bacteria</taxon>
        <taxon>Bacillati</taxon>
        <taxon>Cyanobacteriota</taxon>
        <taxon>Cyanophyceae</taxon>
        <taxon>Coleofasciculales</taxon>
        <taxon>Coleofasciculaceae</taxon>
        <taxon>Funiculus</taxon>
    </lineage>
</organism>
<dbReference type="Proteomes" id="UP001442494">
    <property type="component" value="Unassembled WGS sequence"/>
</dbReference>
<dbReference type="SUPFAM" id="SSF52540">
    <property type="entry name" value="P-loop containing nucleoside triphosphate hydrolases"/>
    <property type="match status" value="1"/>
</dbReference>
<dbReference type="PROSITE" id="PS50893">
    <property type="entry name" value="ABC_TRANSPORTER_2"/>
    <property type="match status" value="1"/>
</dbReference>
<dbReference type="Gene3D" id="3.40.50.300">
    <property type="entry name" value="P-loop containing nucleotide triphosphate hydrolases"/>
    <property type="match status" value="1"/>
</dbReference>
<evidence type="ECO:0000256" key="2">
    <source>
        <dbReference type="ARBA" id="ARBA00022448"/>
    </source>
</evidence>
<dbReference type="EMBL" id="JAMPKK010000019">
    <property type="protein sequence ID" value="MEP0864919.1"/>
    <property type="molecule type" value="Genomic_DNA"/>
</dbReference>
<reference evidence="7 8" key="1">
    <citation type="submission" date="2022-04" db="EMBL/GenBank/DDBJ databases">
        <title>Positive selection, recombination, and allopatry shape intraspecific diversity of widespread and dominant cyanobacteria.</title>
        <authorList>
            <person name="Wei J."/>
            <person name="Shu W."/>
            <person name="Hu C."/>
        </authorList>
    </citation>
    <scope>NUCLEOTIDE SEQUENCE [LARGE SCALE GENOMIC DNA]</scope>
    <source>
        <strain evidence="7 8">GB2-A5</strain>
    </source>
</reference>